<dbReference type="InterPro" id="IPR048569">
    <property type="entry name" value="RUBC_PIKBD"/>
</dbReference>
<accession>A0A6A1Q2L9</accession>
<dbReference type="GO" id="GO:0061910">
    <property type="term" value="P:autophagosome-endosome fusion"/>
    <property type="evidence" value="ECO:0007669"/>
    <property type="project" value="TreeGrafter"/>
</dbReference>
<feature type="compositionally biased region" description="Low complexity" evidence="2">
    <location>
        <begin position="108"/>
        <end position="123"/>
    </location>
</feature>
<feature type="region of interest" description="Disordered" evidence="2">
    <location>
        <begin position="31"/>
        <end position="62"/>
    </location>
</feature>
<dbReference type="SMART" id="SM01175">
    <property type="entry name" value="DUF4206"/>
    <property type="match status" value="1"/>
</dbReference>
<keyword evidence="1" id="KW-0072">Autophagy</keyword>
<sequence length="874" mass="96037">MEMICHHQGLDFVSNHCSLLCVSLHMVSQSAGRQDSPGDPWEGISNDPGDIDGSPGLLDTDHPSCASNIRFTRHRAAWINPQCVQQQVQDSPPQVPAVGSRESHTARDAASPLGPSPLPLGDSVAETSLSKGTVDSMGSSPARGSAEKGSASSLTSKEERAVLPGRCPWTALFTSSKIDLAARPCREADNAFFKPSQLTASTDAGAIQVGGRTVSSNSFSPEAFVLPVDVEKENAHFYIADMIISVMENMKCSILSQQHTETWSPGEASGSLGNEQADSEVTFYSHIKQESGSSTSSDSGSEGKWGKYAKAACCCAVLQVSPVVETPTHCDVMKEDCKCDLDEFVIVELGDFSNATETCGCSCSSSKSVIYEPNFNSAELIAKELYHLFKKCWMSEVNYQLAGSLNAAGSIVVNEECVQKDFESSTDVVQEIKLKSRIRETGDWVPPRFQIIFNVHPPLKRDLMVAAQNFFCAGCGTPIEPKFVKRLRYCEYLGKYFCDCCHSYAESCIPARILRMWDFRRYYVSNFSKRLLDSIWHQPIFNLLHVGHGLYTKAKELDRVREIQEQLFHIGKLLKTCRFAESTLKEFEQVPGHLTDELHLFSLEDLVRVKKGLLAPLLKDILKVSLAHVASCELCQGKGFICEFCRSTAVIFPFQTATMQGLLSQAVLPALRVPPVCEDHSKEKTFGKFAFCGDVVPLTIALWLFEVSDVPTRGRQPHSFASKHFQIRLESPAGSFARVLRRISPELLNHRLFNLQETLLISFKANFSMNNPCTQPPPTLFDIPLGHEAAGVEILSKGTGGPSVLHSCLVLGPRGPDGEGAAAVFLSEWGPPFISTSKGWFFPCPCMEFLLDPKVLLPSVSYAVSFQYQSSQSS</sequence>
<proteinExistence type="predicted"/>
<dbReference type="Pfam" id="PF21054">
    <property type="entry name" value="RUBC_PIKBD"/>
    <property type="match status" value="1"/>
</dbReference>
<feature type="domain" description="Rubicon Homology" evidence="3">
    <location>
        <begin position="488"/>
        <end position="684"/>
    </location>
</feature>
<dbReference type="OrthoDB" id="10067503at2759"/>
<dbReference type="EMBL" id="SGJD01001230">
    <property type="protein sequence ID" value="KAB0401279.1"/>
    <property type="molecule type" value="Genomic_DNA"/>
</dbReference>
<feature type="non-terminal residue" evidence="4">
    <location>
        <position position="874"/>
    </location>
</feature>
<evidence type="ECO:0000313" key="4">
    <source>
        <dbReference type="EMBL" id="KAB0401279.1"/>
    </source>
</evidence>
<dbReference type="InterPro" id="IPR025258">
    <property type="entry name" value="RH_dom"/>
</dbReference>
<gene>
    <name evidence="4" type="ORF">E2I00_003950</name>
</gene>
<dbReference type="GO" id="GO:0000421">
    <property type="term" value="C:autophagosome membrane"/>
    <property type="evidence" value="ECO:0007669"/>
    <property type="project" value="TreeGrafter"/>
</dbReference>
<evidence type="ECO:0000259" key="3">
    <source>
        <dbReference type="SMART" id="SM01175"/>
    </source>
</evidence>
<evidence type="ECO:0000256" key="1">
    <source>
        <dbReference type="ARBA" id="ARBA00023006"/>
    </source>
</evidence>
<feature type="compositionally biased region" description="Polar residues" evidence="2">
    <location>
        <begin position="125"/>
        <end position="139"/>
    </location>
</feature>
<dbReference type="InterPro" id="IPR052428">
    <property type="entry name" value="Autophagy_HostDef_Reg"/>
</dbReference>
<dbReference type="Proteomes" id="UP000437017">
    <property type="component" value="Unassembled WGS sequence"/>
</dbReference>
<evidence type="ECO:0000256" key="2">
    <source>
        <dbReference type="SAM" id="MobiDB-lite"/>
    </source>
</evidence>
<dbReference type="PANTHER" id="PTHR45971:SF2">
    <property type="entry name" value="PROTEIN ASSOCIATED WITH UVRAG AS AUTOPHAGY ENHANCER"/>
    <property type="match status" value="1"/>
</dbReference>
<dbReference type="GO" id="GO:1901981">
    <property type="term" value="F:phosphatidylinositol phosphate binding"/>
    <property type="evidence" value="ECO:0007669"/>
    <property type="project" value="TreeGrafter"/>
</dbReference>
<evidence type="ECO:0000313" key="5">
    <source>
        <dbReference type="Proteomes" id="UP000437017"/>
    </source>
</evidence>
<dbReference type="GO" id="GO:0061909">
    <property type="term" value="P:autophagosome-lysosome fusion"/>
    <property type="evidence" value="ECO:0007669"/>
    <property type="project" value="TreeGrafter"/>
</dbReference>
<organism evidence="4 5">
    <name type="scientific">Balaenoptera physalus</name>
    <name type="common">Fin whale</name>
    <name type="synonym">Balaena physalus</name>
    <dbReference type="NCBI Taxonomy" id="9770"/>
    <lineage>
        <taxon>Eukaryota</taxon>
        <taxon>Metazoa</taxon>
        <taxon>Chordata</taxon>
        <taxon>Craniata</taxon>
        <taxon>Vertebrata</taxon>
        <taxon>Euteleostomi</taxon>
        <taxon>Mammalia</taxon>
        <taxon>Eutheria</taxon>
        <taxon>Laurasiatheria</taxon>
        <taxon>Artiodactyla</taxon>
        <taxon>Whippomorpha</taxon>
        <taxon>Cetacea</taxon>
        <taxon>Mysticeti</taxon>
        <taxon>Balaenopteridae</taxon>
        <taxon>Balaenoptera</taxon>
    </lineage>
</organism>
<protein>
    <recommendedName>
        <fullName evidence="3">Rubicon Homology domain-containing protein</fullName>
    </recommendedName>
</protein>
<keyword evidence="5" id="KW-1185">Reference proteome</keyword>
<dbReference type="PANTHER" id="PTHR45971">
    <property type="entry name" value="PHOX (PX) DOMAIN-CONTAINING PROTEIN"/>
    <property type="match status" value="1"/>
</dbReference>
<comment type="caution">
    <text evidence="4">The sequence shown here is derived from an EMBL/GenBank/DDBJ whole genome shotgun (WGS) entry which is preliminary data.</text>
</comment>
<name>A0A6A1Q2L9_BALPH</name>
<feature type="region of interest" description="Disordered" evidence="2">
    <location>
        <begin position="85"/>
        <end position="159"/>
    </location>
</feature>
<reference evidence="4 5" key="1">
    <citation type="journal article" date="2019" name="PLoS ONE">
        <title>Genomic analyses reveal an absence of contemporary introgressive admixture between fin whales and blue whales, despite known hybrids.</title>
        <authorList>
            <person name="Westbury M.V."/>
            <person name="Petersen B."/>
            <person name="Lorenzen E.D."/>
        </authorList>
    </citation>
    <scope>NUCLEOTIDE SEQUENCE [LARGE SCALE GENOMIC DNA]</scope>
    <source>
        <strain evidence="4">FinWhale-01</strain>
    </source>
</reference>
<dbReference type="GO" id="GO:0097352">
    <property type="term" value="P:autophagosome maturation"/>
    <property type="evidence" value="ECO:0007669"/>
    <property type="project" value="TreeGrafter"/>
</dbReference>
<dbReference type="Pfam" id="PF13901">
    <property type="entry name" value="RH_dom"/>
    <property type="match status" value="1"/>
</dbReference>
<dbReference type="AlphaFoldDB" id="A0A6A1Q2L9"/>
<feature type="compositionally biased region" description="Low complexity" evidence="2">
    <location>
        <begin position="85"/>
        <end position="98"/>
    </location>
</feature>